<organism evidence="2 3">
    <name type="scientific">Ficus carica</name>
    <name type="common">Common fig</name>
    <dbReference type="NCBI Taxonomy" id="3494"/>
    <lineage>
        <taxon>Eukaryota</taxon>
        <taxon>Viridiplantae</taxon>
        <taxon>Streptophyta</taxon>
        <taxon>Embryophyta</taxon>
        <taxon>Tracheophyta</taxon>
        <taxon>Spermatophyta</taxon>
        <taxon>Magnoliopsida</taxon>
        <taxon>eudicotyledons</taxon>
        <taxon>Gunneridae</taxon>
        <taxon>Pentapetalae</taxon>
        <taxon>rosids</taxon>
        <taxon>fabids</taxon>
        <taxon>Rosales</taxon>
        <taxon>Moraceae</taxon>
        <taxon>Ficeae</taxon>
        <taxon>Ficus</taxon>
    </lineage>
</organism>
<accession>A0AA88A3T0</accession>
<name>A0AA88A3T0_FICCA</name>
<keyword evidence="3" id="KW-1185">Reference proteome</keyword>
<dbReference type="EMBL" id="BTGU01000008">
    <property type="protein sequence ID" value="GMN38668.1"/>
    <property type="molecule type" value="Genomic_DNA"/>
</dbReference>
<comment type="caution">
    <text evidence="2">The sequence shown here is derived from an EMBL/GenBank/DDBJ whole genome shotgun (WGS) entry which is preliminary data.</text>
</comment>
<reference evidence="2" key="1">
    <citation type="submission" date="2023-07" db="EMBL/GenBank/DDBJ databases">
        <title>draft genome sequence of fig (Ficus carica).</title>
        <authorList>
            <person name="Takahashi T."/>
            <person name="Nishimura K."/>
        </authorList>
    </citation>
    <scope>NUCLEOTIDE SEQUENCE</scope>
</reference>
<evidence type="ECO:0000313" key="3">
    <source>
        <dbReference type="Proteomes" id="UP001187192"/>
    </source>
</evidence>
<dbReference type="AlphaFoldDB" id="A0AA88A3T0"/>
<sequence>MTDPEGIRSSKGSSSQKSEFEIEEAKGERAAFEIVHSRRMMRTSHVRFPEKGVATY</sequence>
<dbReference type="Proteomes" id="UP001187192">
    <property type="component" value="Unassembled WGS sequence"/>
</dbReference>
<gene>
    <name evidence="2" type="ORF">TIFTF001_007900</name>
</gene>
<evidence type="ECO:0000256" key="1">
    <source>
        <dbReference type="SAM" id="MobiDB-lite"/>
    </source>
</evidence>
<evidence type="ECO:0000313" key="2">
    <source>
        <dbReference type="EMBL" id="GMN38668.1"/>
    </source>
</evidence>
<protein>
    <submittedName>
        <fullName evidence="2">Uncharacterized protein</fullName>
    </submittedName>
</protein>
<feature type="region of interest" description="Disordered" evidence="1">
    <location>
        <begin position="1"/>
        <end position="26"/>
    </location>
</feature>
<proteinExistence type="predicted"/>